<dbReference type="InParanoid" id="D2VA90"/>
<sequence>MSRYSHSLFLLLLVIISSCLLLLTTTTVFIQPTHAFIPSYYVTKTTTDGQLVQVNLLEEEIERFFKKLGTFPGVEFDEILSEYFPSPQYITPDNSTSDSKILVNNIHVTLPLIEKHSGPEILSKFRELQQIVFVGNVHDLGKWFNVAMKKDYETLHVEFNKDDIIYSIDQTEMPNRLNANSGQKRSTIFDTLNLEPGVERFHVAFRRKFQYIHKNHLRLQADGFTLMLWERSSDPNKRPFILRMWQEVYDRSHFVYQNFGERLVTPYEHEQETNSRFFHMLNRMYSLHENERGNPNFGITEDMNIGYTPKRVLEKMFPLTEDDNKKIRTDMLKIMQDKLEFAFPVSTQPVFGFASAKTMYSALMSSSNLERAFLFPMSPVFSYNNDHAVIQVSYLIYPKKKQDDSRGDPVSCPAIIHMSLNHIDKFTKLHFYFDLNSCINKLFTGNAKSNWVTIDM</sequence>
<reference evidence="1 2" key="1">
    <citation type="journal article" date="2010" name="Cell">
        <title>The genome of Naegleria gruberi illuminates early eukaryotic versatility.</title>
        <authorList>
            <person name="Fritz-Laylin L.K."/>
            <person name="Prochnik S.E."/>
            <person name="Ginger M.L."/>
            <person name="Dacks J.B."/>
            <person name="Carpenter M.L."/>
            <person name="Field M.C."/>
            <person name="Kuo A."/>
            <person name="Paredez A."/>
            <person name="Chapman J."/>
            <person name="Pham J."/>
            <person name="Shu S."/>
            <person name="Neupane R."/>
            <person name="Cipriano M."/>
            <person name="Mancuso J."/>
            <person name="Tu H."/>
            <person name="Salamov A."/>
            <person name="Lindquist E."/>
            <person name="Shapiro H."/>
            <person name="Lucas S."/>
            <person name="Grigoriev I.V."/>
            <person name="Cande W.Z."/>
            <person name="Fulton C."/>
            <person name="Rokhsar D.S."/>
            <person name="Dawson S.C."/>
        </authorList>
    </citation>
    <scope>NUCLEOTIDE SEQUENCE [LARGE SCALE GENOMIC DNA]</scope>
    <source>
        <strain evidence="1 2">NEG-M</strain>
    </source>
</reference>
<dbReference type="KEGG" id="ngr:NAEGRDRAFT_65776"/>
<keyword evidence="2" id="KW-1185">Reference proteome</keyword>
<dbReference type="AlphaFoldDB" id="D2VA90"/>
<dbReference type="OMA" id="NNHEDER"/>
<dbReference type="RefSeq" id="XP_002679010.1">
    <property type="nucleotide sequence ID" value="XM_002678964.1"/>
</dbReference>
<gene>
    <name evidence="1" type="ORF">NAEGRDRAFT_65776</name>
</gene>
<proteinExistence type="predicted"/>
<organism evidence="2">
    <name type="scientific">Naegleria gruberi</name>
    <name type="common">Amoeba</name>
    <dbReference type="NCBI Taxonomy" id="5762"/>
    <lineage>
        <taxon>Eukaryota</taxon>
        <taxon>Discoba</taxon>
        <taxon>Heterolobosea</taxon>
        <taxon>Tetramitia</taxon>
        <taxon>Eutetramitia</taxon>
        <taxon>Vahlkampfiidae</taxon>
        <taxon>Naegleria</taxon>
    </lineage>
</organism>
<dbReference type="Proteomes" id="UP000006671">
    <property type="component" value="Unassembled WGS sequence"/>
</dbReference>
<evidence type="ECO:0000313" key="1">
    <source>
        <dbReference type="EMBL" id="EFC46266.1"/>
    </source>
</evidence>
<dbReference type="GeneID" id="8859505"/>
<dbReference type="PROSITE" id="PS51257">
    <property type="entry name" value="PROKAR_LIPOPROTEIN"/>
    <property type="match status" value="1"/>
</dbReference>
<protein>
    <submittedName>
        <fullName evidence="1">Predicted protein</fullName>
    </submittedName>
</protein>
<evidence type="ECO:0000313" key="2">
    <source>
        <dbReference type="Proteomes" id="UP000006671"/>
    </source>
</evidence>
<name>D2VA90_NAEGR</name>
<dbReference type="VEuPathDB" id="AmoebaDB:NAEGRDRAFT_65776"/>
<dbReference type="OrthoDB" id="10252865at2759"/>
<accession>D2VA90</accession>
<dbReference type="EMBL" id="GG738859">
    <property type="protein sequence ID" value="EFC46266.1"/>
    <property type="molecule type" value="Genomic_DNA"/>
</dbReference>